<dbReference type="PROSITE" id="PS51819">
    <property type="entry name" value="VOC"/>
    <property type="match status" value="2"/>
</dbReference>
<sequence>MVRLSHRGICVNDIAASERFYRDALGFEPYQDHGVIEGPDMAKTMQIPGVQLRAVMLKRQDGPVIELLQFLEPPATGPREKRSTLQYGLVHISFYVDDIDAWAARIAEAGGTIYEETRAYFAANDTTMLYCTDPDGVRVELMKSPGEAERFSHSGICVEDIDASLNYYEALGFTPAENYVLDQGFDWLGVINEVPGIKLRAQMVRDAGGNTIELLKVLEPASFGSRERQPLNRFGLTHIAFWDDDPATTAAELAERGGYFVEEAHVTTPMIELMHGADPDGVRIELMRPISSAG</sequence>
<keyword evidence="4" id="KW-1185">Reference proteome</keyword>
<feature type="domain" description="VOC" evidence="2">
    <location>
        <begin position="150"/>
        <end position="289"/>
    </location>
</feature>
<dbReference type="RefSeq" id="WP_380806683.1">
    <property type="nucleotide sequence ID" value="NZ_JBHSFZ010000062.1"/>
</dbReference>
<comment type="caution">
    <text evidence="3">The sequence shown here is derived from an EMBL/GenBank/DDBJ whole genome shotgun (WGS) entry which is preliminary data.</text>
</comment>
<dbReference type="PANTHER" id="PTHR43048:SF3">
    <property type="entry name" value="METHYLMALONYL-COA EPIMERASE, MITOCHONDRIAL"/>
    <property type="match status" value="1"/>
</dbReference>
<dbReference type="EMBL" id="JBHSFZ010000062">
    <property type="protein sequence ID" value="MFC4595898.1"/>
    <property type="molecule type" value="Genomic_DNA"/>
</dbReference>
<evidence type="ECO:0000256" key="1">
    <source>
        <dbReference type="ARBA" id="ARBA00022723"/>
    </source>
</evidence>
<dbReference type="Proteomes" id="UP001595957">
    <property type="component" value="Unassembled WGS sequence"/>
</dbReference>
<reference evidence="4" key="1">
    <citation type="journal article" date="2019" name="Int. J. Syst. Evol. Microbiol.">
        <title>The Global Catalogue of Microorganisms (GCM) 10K type strain sequencing project: providing services to taxonomists for standard genome sequencing and annotation.</title>
        <authorList>
            <consortium name="The Broad Institute Genomics Platform"/>
            <consortium name="The Broad Institute Genome Sequencing Center for Infectious Disease"/>
            <person name="Wu L."/>
            <person name="Ma J."/>
        </authorList>
    </citation>
    <scope>NUCLEOTIDE SEQUENCE [LARGE SCALE GENOMIC DNA]</scope>
    <source>
        <strain evidence="4">NBRC 103632</strain>
    </source>
</reference>
<dbReference type="InterPro" id="IPR037523">
    <property type="entry name" value="VOC_core"/>
</dbReference>
<evidence type="ECO:0000259" key="2">
    <source>
        <dbReference type="PROSITE" id="PS51819"/>
    </source>
</evidence>
<evidence type="ECO:0000313" key="4">
    <source>
        <dbReference type="Proteomes" id="UP001595957"/>
    </source>
</evidence>
<dbReference type="Pfam" id="PF00903">
    <property type="entry name" value="Glyoxalase"/>
    <property type="match status" value="2"/>
</dbReference>
<proteinExistence type="predicted"/>
<evidence type="ECO:0000313" key="3">
    <source>
        <dbReference type="EMBL" id="MFC4595898.1"/>
    </source>
</evidence>
<dbReference type="SUPFAM" id="SSF54593">
    <property type="entry name" value="Glyoxalase/Bleomycin resistance protein/Dihydroxybiphenyl dioxygenase"/>
    <property type="match status" value="2"/>
</dbReference>
<dbReference type="PANTHER" id="PTHR43048">
    <property type="entry name" value="METHYLMALONYL-COA EPIMERASE"/>
    <property type="match status" value="1"/>
</dbReference>
<gene>
    <name evidence="3" type="ORF">ACFO3E_17195</name>
</gene>
<protein>
    <submittedName>
        <fullName evidence="3">VOC family protein</fullName>
    </submittedName>
</protein>
<accession>A0ABV9F3K7</accession>
<name>A0ABV9F3K7_9SPHN</name>
<dbReference type="Gene3D" id="3.10.180.10">
    <property type="entry name" value="2,3-Dihydroxybiphenyl 1,2-Dioxygenase, domain 1"/>
    <property type="match status" value="2"/>
</dbReference>
<dbReference type="InterPro" id="IPR029068">
    <property type="entry name" value="Glyas_Bleomycin-R_OHBP_Dase"/>
</dbReference>
<dbReference type="InterPro" id="IPR004360">
    <property type="entry name" value="Glyas_Fos-R_dOase_dom"/>
</dbReference>
<organism evidence="3 4">
    <name type="scientific">Sphingobium tyrosinilyticum</name>
    <dbReference type="NCBI Taxonomy" id="2715436"/>
    <lineage>
        <taxon>Bacteria</taxon>
        <taxon>Pseudomonadati</taxon>
        <taxon>Pseudomonadota</taxon>
        <taxon>Alphaproteobacteria</taxon>
        <taxon>Sphingomonadales</taxon>
        <taxon>Sphingomonadaceae</taxon>
        <taxon>Sphingobium</taxon>
    </lineage>
</organism>
<dbReference type="InterPro" id="IPR051785">
    <property type="entry name" value="MMCE/EMCE_epimerase"/>
</dbReference>
<keyword evidence="1" id="KW-0479">Metal-binding</keyword>
<feature type="domain" description="VOC" evidence="2">
    <location>
        <begin position="3"/>
        <end position="144"/>
    </location>
</feature>